<sequence length="529" mass="59788">MFSLELRISDELVGRVAVAVSTDGLVFQHKRKSMRLPAENMVSLTRDGDAVVIATTLAQRDPLLFHCSEILAHEKFFLTLQTQLPAIPFERRRASTALERRLAKKRTATDASSFYGPTQAPLTAQLGDAFGRELEYRIEHSMQCQIDGIARPYMAFALQQPAMSFLAACRAKHPTTTARLYSYETPGSRRFLVADAALFCEKYLATAPHHRHVYEIIQENHPCRLYFDLEFTKAYNPTVTAPDTLLESLFRLLALAFYRDYGVRLDRSAIIDLASSSDAKFSRHWVVAPTDESCKHVLFENNIHAGHFIKRLLETYLSDESHPFYVVKKDGTKQLFIDTGVYTRNRAFRLWLSSKFGSDRVLTRGEEAGEMPDAAFLEASYICPTVAVGARLLQCDPPTTSRHTGRGSFARAKSAVPSEYKYGPSPWPALDAFVRGQATTGGVQGEIRSWQMHPDYPQRITYHMDRNRFCARIGRPHKSNNVMFLVDRTGGVYHQKCHDPDCAGFRSTALALPDALRHRVERLGEREDA</sequence>
<accession>T0R8L0</accession>
<evidence type="ECO:0000313" key="6">
    <source>
        <dbReference type="Proteomes" id="UP000030762"/>
    </source>
</evidence>
<evidence type="ECO:0000256" key="4">
    <source>
        <dbReference type="ARBA" id="ARBA00047303"/>
    </source>
</evidence>
<dbReference type="GO" id="GO:0003887">
    <property type="term" value="F:DNA-directed DNA polymerase activity"/>
    <property type="evidence" value="ECO:0007669"/>
    <property type="project" value="UniProtKB-EC"/>
</dbReference>
<dbReference type="GO" id="GO:0003682">
    <property type="term" value="F:chromatin binding"/>
    <property type="evidence" value="ECO:0007669"/>
    <property type="project" value="TreeGrafter"/>
</dbReference>
<gene>
    <name evidence="5" type="ORF">SDRG_16281</name>
</gene>
<dbReference type="EMBL" id="JH767253">
    <property type="protein sequence ID" value="EQC25832.1"/>
    <property type="molecule type" value="Genomic_DNA"/>
</dbReference>
<dbReference type="PANTHER" id="PTHR31399:SF0">
    <property type="entry name" value="DNA-DIRECTED PRIMASE_POLYMERASE PROTEIN"/>
    <property type="match status" value="1"/>
</dbReference>
<dbReference type="Proteomes" id="UP000030762">
    <property type="component" value="Unassembled WGS sequence"/>
</dbReference>
<evidence type="ECO:0000256" key="1">
    <source>
        <dbReference type="ARBA" id="ARBA00026139"/>
    </source>
</evidence>
<comment type="catalytic activity">
    <reaction evidence="2">
        <text>ssDNA + n NTP = ssDNA/pppN(pN)n-1 hybrid + (n-1) diphosphate.</text>
        <dbReference type="EC" id="2.7.7.102"/>
    </reaction>
</comment>
<protein>
    <recommendedName>
        <fullName evidence="1">DNA-directed primase/polymerase protein</fullName>
        <ecNumber evidence="3">2.7.7.102</ecNumber>
    </recommendedName>
</protein>
<organism evidence="5 6">
    <name type="scientific">Saprolegnia diclina (strain VS20)</name>
    <dbReference type="NCBI Taxonomy" id="1156394"/>
    <lineage>
        <taxon>Eukaryota</taxon>
        <taxon>Sar</taxon>
        <taxon>Stramenopiles</taxon>
        <taxon>Oomycota</taxon>
        <taxon>Saprolegniomycetes</taxon>
        <taxon>Saprolegniales</taxon>
        <taxon>Saprolegniaceae</taxon>
        <taxon>Saprolegnia</taxon>
    </lineage>
</organism>
<dbReference type="GO" id="GO:0042276">
    <property type="term" value="P:error-prone translesion synthesis"/>
    <property type="evidence" value="ECO:0007669"/>
    <property type="project" value="InterPro"/>
</dbReference>
<dbReference type="GO" id="GO:0006264">
    <property type="term" value="P:mitochondrial DNA replication"/>
    <property type="evidence" value="ECO:0007669"/>
    <property type="project" value="TreeGrafter"/>
</dbReference>
<dbReference type="Pfam" id="PF03121">
    <property type="entry name" value="Herpes_UL52"/>
    <property type="match status" value="1"/>
</dbReference>
<dbReference type="eggNOG" id="ENOG502QS1Q">
    <property type="taxonomic scope" value="Eukaryota"/>
</dbReference>
<name>T0R8L0_SAPDV</name>
<dbReference type="GeneID" id="19957008"/>
<dbReference type="GO" id="GO:0005634">
    <property type="term" value="C:nucleus"/>
    <property type="evidence" value="ECO:0007669"/>
    <property type="project" value="TreeGrafter"/>
</dbReference>
<dbReference type="OrthoDB" id="5988181at2759"/>
<proteinExistence type="predicted"/>
<dbReference type="GO" id="GO:0005759">
    <property type="term" value="C:mitochondrial matrix"/>
    <property type="evidence" value="ECO:0007669"/>
    <property type="project" value="TreeGrafter"/>
</dbReference>
<dbReference type="AlphaFoldDB" id="T0R8L0"/>
<dbReference type="GO" id="GO:0009411">
    <property type="term" value="P:response to UV"/>
    <property type="evidence" value="ECO:0007669"/>
    <property type="project" value="TreeGrafter"/>
</dbReference>
<dbReference type="GO" id="GO:0031297">
    <property type="term" value="P:replication fork processing"/>
    <property type="evidence" value="ECO:0007669"/>
    <property type="project" value="TreeGrafter"/>
</dbReference>
<dbReference type="EC" id="2.7.7.102" evidence="3"/>
<comment type="catalytic activity">
    <reaction evidence="4">
        <text>DNA(n) + a 2'-deoxyribonucleoside 5'-triphosphate = DNA(n+1) + diphosphate</text>
        <dbReference type="Rhea" id="RHEA:22508"/>
        <dbReference type="Rhea" id="RHEA-COMP:17339"/>
        <dbReference type="Rhea" id="RHEA-COMP:17340"/>
        <dbReference type="ChEBI" id="CHEBI:33019"/>
        <dbReference type="ChEBI" id="CHEBI:61560"/>
        <dbReference type="ChEBI" id="CHEBI:173112"/>
        <dbReference type="EC" id="2.7.7.7"/>
    </reaction>
    <physiologicalReaction direction="left-to-right" evidence="4">
        <dbReference type="Rhea" id="RHEA:22509"/>
    </physiologicalReaction>
</comment>
<dbReference type="VEuPathDB" id="FungiDB:SDRG_16281"/>
<evidence type="ECO:0000313" key="5">
    <source>
        <dbReference type="EMBL" id="EQC25832.1"/>
    </source>
</evidence>
<dbReference type="PANTHER" id="PTHR31399">
    <property type="entry name" value="DNA-DIRECTED PRIMASE / POLYMERASE PROTEIN"/>
    <property type="match status" value="1"/>
</dbReference>
<dbReference type="InterPro" id="IPR044917">
    <property type="entry name" value="PRIMPOL"/>
</dbReference>
<dbReference type="STRING" id="1156394.T0R8L0"/>
<evidence type="ECO:0000256" key="3">
    <source>
        <dbReference type="ARBA" id="ARBA00044768"/>
    </source>
</evidence>
<dbReference type="OMA" id="HYEVIQD"/>
<dbReference type="InParanoid" id="T0R8L0"/>
<evidence type="ECO:0000256" key="2">
    <source>
        <dbReference type="ARBA" id="ARBA00044677"/>
    </source>
</evidence>
<keyword evidence="6" id="KW-1185">Reference proteome</keyword>
<dbReference type="RefSeq" id="XP_008620707.1">
    <property type="nucleotide sequence ID" value="XM_008622485.1"/>
</dbReference>
<reference evidence="5 6" key="1">
    <citation type="submission" date="2012-04" db="EMBL/GenBank/DDBJ databases">
        <title>The Genome Sequence of Saprolegnia declina VS20.</title>
        <authorList>
            <consortium name="The Broad Institute Genome Sequencing Platform"/>
            <person name="Russ C."/>
            <person name="Nusbaum C."/>
            <person name="Tyler B."/>
            <person name="van West P."/>
            <person name="Dieguez-Uribeondo J."/>
            <person name="de Bruijn I."/>
            <person name="Tripathy S."/>
            <person name="Jiang R."/>
            <person name="Young S.K."/>
            <person name="Zeng Q."/>
            <person name="Gargeya S."/>
            <person name="Fitzgerald M."/>
            <person name="Haas B."/>
            <person name="Abouelleil A."/>
            <person name="Alvarado L."/>
            <person name="Arachchi H.M."/>
            <person name="Berlin A."/>
            <person name="Chapman S.B."/>
            <person name="Goldberg J."/>
            <person name="Griggs A."/>
            <person name="Gujja S."/>
            <person name="Hansen M."/>
            <person name="Howarth C."/>
            <person name="Imamovic A."/>
            <person name="Larimer J."/>
            <person name="McCowen C."/>
            <person name="Montmayeur A."/>
            <person name="Murphy C."/>
            <person name="Neiman D."/>
            <person name="Pearson M."/>
            <person name="Priest M."/>
            <person name="Roberts A."/>
            <person name="Saif S."/>
            <person name="Shea T."/>
            <person name="Sisk P."/>
            <person name="Sykes S."/>
            <person name="Wortman J."/>
            <person name="Nusbaum C."/>
            <person name="Birren B."/>
        </authorList>
    </citation>
    <scope>NUCLEOTIDE SEQUENCE [LARGE SCALE GENOMIC DNA]</scope>
    <source>
        <strain evidence="5 6">VS20</strain>
    </source>
</reference>